<dbReference type="EMBL" id="JAFGDB010000089">
    <property type="protein sequence ID" value="MBN2067832.1"/>
    <property type="molecule type" value="Genomic_DNA"/>
</dbReference>
<evidence type="ECO:0000256" key="2">
    <source>
        <dbReference type="ARBA" id="ARBA00022980"/>
    </source>
</evidence>
<evidence type="ECO:0000259" key="4">
    <source>
        <dbReference type="Pfam" id="PF17777"/>
    </source>
</evidence>
<dbReference type="InterPro" id="IPR040637">
    <property type="entry name" value="Ribosomal_uL10-like_insert"/>
</dbReference>
<dbReference type="GO" id="GO:0000027">
    <property type="term" value="P:ribosomal large subunit assembly"/>
    <property type="evidence" value="ECO:0007669"/>
    <property type="project" value="TreeGrafter"/>
</dbReference>
<feature type="non-terminal residue" evidence="5">
    <location>
        <position position="184"/>
    </location>
</feature>
<organism evidence="5 6">
    <name type="scientific">Candidatus Iainarchaeum sp</name>
    <dbReference type="NCBI Taxonomy" id="3101447"/>
    <lineage>
        <taxon>Archaea</taxon>
        <taxon>Candidatus Iainarchaeota</taxon>
        <taxon>Candidatus Iainarchaeia</taxon>
        <taxon>Candidatus Iainarchaeales</taxon>
        <taxon>Candidatus Iainarchaeaceae</taxon>
        <taxon>Candidatus Iainarchaeum</taxon>
    </lineage>
</organism>
<proteinExistence type="inferred from homology"/>
<dbReference type="PANTHER" id="PTHR45699">
    <property type="entry name" value="60S ACIDIC RIBOSOMAL PROTEIN P0"/>
    <property type="match status" value="1"/>
</dbReference>
<feature type="domain" description="Large ribosomal subunit protein uL10-like insertion" evidence="4">
    <location>
        <begin position="107"/>
        <end position="177"/>
    </location>
</feature>
<evidence type="ECO:0000256" key="1">
    <source>
        <dbReference type="ARBA" id="ARBA00008889"/>
    </source>
</evidence>
<sequence length="184" mass="19525">MTVHTRKWKESELQQITKLADQYPVVAIATLQNFPASLSQLLRKRLHGSAVVKVSKTRVVKKALQESSVKSDGLLKHTEGSVAVIFSNMNPFELFAFLKKNKGRVPAKAGMIAPNDIVIPAGDTGLPPGPALSDLKQAGLKTVMKGPTISIAEDKVVAKAGEPITAGVAGALSKLDIKPIKVGL</sequence>
<keyword evidence="3" id="KW-0687">Ribonucleoprotein</keyword>
<dbReference type="GO" id="GO:0070180">
    <property type="term" value="F:large ribosomal subunit rRNA binding"/>
    <property type="evidence" value="ECO:0007669"/>
    <property type="project" value="TreeGrafter"/>
</dbReference>
<dbReference type="PANTHER" id="PTHR45699:SF3">
    <property type="entry name" value="LARGE RIBOSOMAL SUBUNIT PROTEIN UL10"/>
    <property type="match status" value="1"/>
</dbReference>
<evidence type="ECO:0000313" key="5">
    <source>
        <dbReference type="EMBL" id="MBN2067832.1"/>
    </source>
</evidence>
<comment type="caution">
    <text evidence="5">The sequence shown here is derived from an EMBL/GenBank/DDBJ whole genome shotgun (WGS) entry which is preliminary data.</text>
</comment>
<dbReference type="Proteomes" id="UP000809243">
    <property type="component" value="Unassembled WGS sequence"/>
</dbReference>
<dbReference type="AlphaFoldDB" id="A0A939C992"/>
<gene>
    <name evidence="5" type="primary">rplJ</name>
    <name evidence="5" type="ORF">JW744_05170</name>
</gene>
<dbReference type="Pfam" id="PF00466">
    <property type="entry name" value="Ribosomal_L10"/>
    <property type="match status" value="1"/>
</dbReference>
<dbReference type="SUPFAM" id="SSF160369">
    <property type="entry name" value="Ribosomal protein L10-like"/>
    <property type="match status" value="1"/>
</dbReference>
<dbReference type="InterPro" id="IPR043141">
    <property type="entry name" value="Ribosomal_uL10-like_sf"/>
</dbReference>
<reference evidence="5" key="1">
    <citation type="submission" date="2021-01" db="EMBL/GenBank/DDBJ databases">
        <title>Active Sulfur Cycling in an Early Earth Analoge.</title>
        <authorList>
            <person name="Hahn C.R."/>
            <person name="Youssef N.H."/>
            <person name="Elshahed M."/>
        </authorList>
    </citation>
    <scope>NUCLEOTIDE SEQUENCE</scope>
    <source>
        <strain evidence="5">Zod_Metabat.1151</strain>
    </source>
</reference>
<dbReference type="GO" id="GO:0002181">
    <property type="term" value="P:cytoplasmic translation"/>
    <property type="evidence" value="ECO:0007669"/>
    <property type="project" value="TreeGrafter"/>
</dbReference>
<dbReference type="Gene3D" id="3.90.105.20">
    <property type="match status" value="1"/>
</dbReference>
<dbReference type="GO" id="GO:0003735">
    <property type="term" value="F:structural constituent of ribosome"/>
    <property type="evidence" value="ECO:0007669"/>
    <property type="project" value="TreeGrafter"/>
</dbReference>
<dbReference type="GO" id="GO:0022625">
    <property type="term" value="C:cytosolic large ribosomal subunit"/>
    <property type="evidence" value="ECO:0007669"/>
    <property type="project" value="TreeGrafter"/>
</dbReference>
<evidence type="ECO:0000256" key="3">
    <source>
        <dbReference type="ARBA" id="ARBA00023274"/>
    </source>
</evidence>
<protein>
    <submittedName>
        <fullName evidence="5">50S ribosomal protein L10</fullName>
    </submittedName>
</protein>
<dbReference type="InterPro" id="IPR001790">
    <property type="entry name" value="Ribosomal_uL10"/>
</dbReference>
<name>A0A939C992_9ARCH</name>
<evidence type="ECO:0000313" key="6">
    <source>
        <dbReference type="Proteomes" id="UP000809243"/>
    </source>
</evidence>
<dbReference type="InterPro" id="IPR050323">
    <property type="entry name" value="Ribosomal_protein_uL10"/>
</dbReference>
<dbReference type="Gene3D" id="3.30.70.1730">
    <property type="match status" value="1"/>
</dbReference>
<comment type="similarity">
    <text evidence="1">Belongs to the universal ribosomal protein uL10 family.</text>
</comment>
<dbReference type="InterPro" id="IPR043164">
    <property type="entry name" value="Ribosomal_uL10-like_insert_sf"/>
</dbReference>
<accession>A0A939C992</accession>
<dbReference type="Pfam" id="PF17777">
    <property type="entry name" value="RL10P_insert"/>
    <property type="match status" value="1"/>
</dbReference>
<keyword evidence="2 5" id="KW-0689">Ribosomal protein</keyword>